<dbReference type="GO" id="GO:0005634">
    <property type="term" value="C:nucleus"/>
    <property type="evidence" value="ECO:0007669"/>
    <property type="project" value="TreeGrafter"/>
</dbReference>
<dbReference type="OrthoDB" id="10064318at2759"/>
<feature type="compositionally biased region" description="Basic and acidic residues" evidence="1">
    <location>
        <begin position="610"/>
        <end position="623"/>
    </location>
</feature>
<dbReference type="Proteomes" id="UP001150925">
    <property type="component" value="Unassembled WGS sequence"/>
</dbReference>
<gene>
    <name evidence="3" type="primary">ATAD5</name>
    <name evidence="3" type="ORF">IWQ62_001222</name>
</gene>
<dbReference type="InterPro" id="IPR027417">
    <property type="entry name" value="P-loop_NTPase"/>
</dbReference>
<protein>
    <submittedName>
        <fullName evidence="3">ATPase AAA domain-containing protein 5</fullName>
    </submittedName>
</protein>
<dbReference type="PANTHER" id="PTHR23389:SF21">
    <property type="entry name" value="ATPASE FAMILY AAA DOMAIN-CONTAINING PROTEIN 5"/>
    <property type="match status" value="1"/>
</dbReference>
<feature type="compositionally biased region" description="Polar residues" evidence="1">
    <location>
        <begin position="564"/>
        <end position="577"/>
    </location>
</feature>
<feature type="compositionally biased region" description="Basic and acidic residues" evidence="1">
    <location>
        <begin position="409"/>
        <end position="423"/>
    </location>
</feature>
<proteinExistence type="predicted"/>
<dbReference type="PANTHER" id="PTHR23389">
    <property type="entry name" value="CHROMOSOME TRANSMISSION FIDELITY FACTOR 18"/>
    <property type="match status" value="1"/>
</dbReference>
<dbReference type="GO" id="GO:0005524">
    <property type="term" value="F:ATP binding"/>
    <property type="evidence" value="ECO:0007669"/>
    <property type="project" value="InterPro"/>
</dbReference>
<name>A0A9W8E571_9FUNG</name>
<evidence type="ECO:0000256" key="1">
    <source>
        <dbReference type="SAM" id="MobiDB-lite"/>
    </source>
</evidence>
<dbReference type="GO" id="GO:0016887">
    <property type="term" value="F:ATP hydrolysis activity"/>
    <property type="evidence" value="ECO:0007669"/>
    <property type="project" value="InterPro"/>
</dbReference>
<feature type="region of interest" description="Disordered" evidence="1">
    <location>
        <begin position="278"/>
        <end position="423"/>
    </location>
</feature>
<comment type="caution">
    <text evidence="3">The sequence shown here is derived from an EMBL/GenBank/DDBJ whole genome shotgun (WGS) entry which is preliminary data.</text>
</comment>
<dbReference type="EMBL" id="JANBPY010000176">
    <property type="protein sequence ID" value="KAJ1968481.1"/>
    <property type="molecule type" value="Genomic_DNA"/>
</dbReference>
<feature type="compositionally biased region" description="Acidic residues" evidence="1">
    <location>
        <begin position="637"/>
        <end position="649"/>
    </location>
</feature>
<feature type="region of interest" description="Disordered" evidence="1">
    <location>
        <begin position="524"/>
        <end position="675"/>
    </location>
</feature>
<feature type="domain" description="ATPase AAA-type core" evidence="2">
    <location>
        <begin position="429"/>
        <end position="467"/>
    </location>
</feature>
<dbReference type="InterPro" id="IPR003959">
    <property type="entry name" value="ATPase_AAA_core"/>
</dbReference>
<reference evidence="3" key="1">
    <citation type="submission" date="2022-07" db="EMBL/GenBank/DDBJ databases">
        <title>Phylogenomic reconstructions and comparative analyses of Kickxellomycotina fungi.</title>
        <authorList>
            <person name="Reynolds N.K."/>
            <person name="Stajich J.E."/>
            <person name="Barry K."/>
            <person name="Grigoriev I.V."/>
            <person name="Crous P."/>
            <person name="Smith M.E."/>
        </authorList>
    </citation>
    <scope>NUCLEOTIDE SEQUENCE</scope>
    <source>
        <strain evidence="3">RSA 1196</strain>
    </source>
</reference>
<dbReference type="GO" id="GO:0003677">
    <property type="term" value="F:DNA binding"/>
    <property type="evidence" value="ECO:0007669"/>
    <property type="project" value="TreeGrafter"/>
</dbReference>
<organism evidence="3 4">
    <name type="scientific">Dispira parvispora</name>
    <dbReference type="NCBI Taxonomy" id="1520584"/>
    <lineage>
        <taxon>Eukaryota</taxon>
        <taxon>Fungi</taxon>
        <taxon>Fungi incertae sedis</taxon>
        <taxon>Zoopagomycota</taxon>
        <taxon>Kickxellomycotina</taxon>
        <taxon>Dimargaritomycetes</taxon>
        <taxon>Dimargaritales</taxon>
        <taxon>Dimargaritaceae</taxon>
        <taxon>Dispira</taxon>
    </lineage>
</organism>
<feature type="compositionally biased region" description="Low complexity" evidence="1">
    <location>
        <begin position="44"/>
        <end position="54"/>
    </location>
</feature>
<dbReference type="SUPFAM" id="SSF52540">
    <property type="entry name" value="P-loop containing nucleoside triphosphate hydrolases"/>
    <property type="match status" value="1"/>
</dbReference>
<evidence type="ECO:0000313" key="3">
    <source>
        <dbReference type="EMBL" id="KAJ1968481.1"/>
    </source>
</evidence>
<feature type="compositionally biased region" description="Low complexity" evidence="1">
    <location>
        <begin position="373"/>
        <end position="392"/>
    </location>
</feature>
<dbReference type="AlphaFoldDB" id="A0A9W8E571"/>
<dbReference type="Gene3D" id="3.40.50.300">
    <property type="entry name" value="P-loop containing nucleotide triphosphate hydrolases"/>
    <property type="match status" value="3"/>
</dbReference>
<sequence length="1252" mass="137395">MGSHSSSYIPPASAPYPTPQTANHGHIPLPRMQSTPLPRPSSPPTTAADPGTPTISFELDATTLLTSDFFTQYNERTTLHLPKAWTTPPFPPVISTGATAKGDISWDASLPLELEHCRRILSLLGLQQSSGEEKSDSTLTLDKEPYLPWVDKYRPTCAEHICGNPDQVNYLVTWLNSWKLPNHEHHLGDALTNSRASSPASSKPCINHASADPAVSPRLMASKRAVSTPDSLVVLSAAPSDLVSNGSPALARSARRANARQGANLTPDGFYRYDPTDPMFEDDETKGTKFGSGKVRGRSQESRRGSATPAATQRLASIYPLGTRNTSKGTQSNILRFTGDSDDDFKPVKIPSSSKRICVGGSANKRIKGGPGTHSRSSSPSVTPTSSQGSQGVFDNFGGTTPQGSADPTEDRPWFPPDRKLGERPPSLILLVGPVGCGKTAAVFACAKQCGYQVLELNAGSRRTGKHVMNILGEVTQNHVVKGVSCKSIVDQWGKLRKTNPVSSPLSVPVQTKPRNTIDRFFGKATNSQHAGPPDGPPCPVKNTKKVDILPPPSSPKGLLRFWKSQSETTPLNTPSPSAEEIEAETSSNTDQEVCVDSPMSSPVPTPVTPKKEESAYISRDQENSIPLGVSPPASPIDDDIIIVNDESDEHSPPSPSPSCSFSLRAGNPPTVDTPSTVLDAGLATSSTSTTQQLLILMEEVDVVYDNDRGFLTAIQSLAKKSKRPMVLTSNSMLSDATIQELGITEILYFKYPSPRALASYMLLLAHYEHRHLVPATVYNICLELQCDMRRTLNQCELYCRTSPKSHPTPSLKAMLQALDQYANQVQTYTSLDPPLVDPATAINFDPWSYAQIVSYPNWAVAWPTRTELTAQLPYTLEFGQGVQSSADFQTLAAPSHNPLGSCSPPENKVDDLQGCEELHIPSVVDHSLMDYHSRLLQLRQNPEFLQRTAIPADIPLDLIQRWATLVAGDPTPDGEYLLLRDTTVSLDPTCITLDLLASHYDHLSALDSQFDSAEVAQLKDRQWHEAISYSGVFSDDEYQPQSDMSLESARYSVMTEYHAHLFTLGLYRTVRRWGAAMAEHPTRCPTLLPSPSVESTTTGDSVLPSGGLLWHTELYHQFLLPSTDLLTRHLHQPSPNATVTGRAIRTILVFPMVLHIYHTTVSTLACDYSAMLREMLANYQQRLDAICPEIDQRSYRRARRSYGQQLKLALEPYMDKDLEEIYRETHDMTMVRRYIVFQSLLKQFSVIPDTS</sequence>
<feature type="compositionally biased region" description="Polar residues" evidence="1">
    <location>
        <begin position="323"/>
        <end position="335"/>
    </location>
</feature>
<evidence type="ECO:0000313" key="4">
    <source>
        <dbReference type="Proteomes" id="UP001150925"/>
    </source>
</evidence>
<feature type="compositionally biased region" description="Low complexity" evidence="1">
    <location>
        <begin position="1"/>
        <end position="11"/>
    </location>
</feature>
<keyword evidence="4" id="KW-1185">Reference proteome</keyword>
<evidence type="ECO:0000259" key="2">
    <source>
        <dbReference type="Pfam" id="PF00004"/>
    </source>
</evidence>
<dbReference type="Pfam" id="PF00004">
    <property type="entry name" value="AAA"/>
    <property type="match status" value="1"/>
</dbReference>
<feature type="region of interest" description="Disordered" evidence="1">
    <location>
        <begin position="1"/>
        <end position="54"/>
    </location>
</feature>
<accession>A0A9W8E571</accession>